<dbReference type="InterPro" id="IPR050856">
    <property type="entry name" value="Biotin_carboxylase_complex"/>
</dbReference>
<dbReference type="Pfam" id="PF00289">
    <property type="entry name" value="Biotin_carb_N"/>
    <property type="match status" value="1"/>
</dbReference>
<reference evidence="10" key="1">
    <citation type="submission" date="2021-04" db="EMBL/GenBank/DDBJ databases">
        <title>Pseudaminobacter soli sp. nov., isolated from paddy soil contaminated by heavy metals.</title>
        <authorList>
            <person name="Zhang K."/>
        </authorList>
    </citation>
    <scope>NUCLEOTIDE SEQUENCE</scope>
    <source>
        <strain evidence="10">19-2017</strain>
    </source>
</reference>
<dbReference type="FunFam" id="3.40.50.20:FF:000010">
    <property type="entry name" value="Propionyl-CoA carboxylase subunit alpha"/>
    <property type="match status" value="1"/>
</dbReference>
<sequence>MFEKILIANRGEIACRVIRTARRLGIATVAVYSDVDARALHVELADEAVHIGPSPAAESYLRGETIIRAALDTGAEAIHPGYGFLSENPDFVDQVEAAGLVFIGPSADAIRAMGLKDAAKALMEKAGVPVVPGYHGDTQALVLLASKAREIGYPVLIKARAGGGGKGMRRVDDPDQFADALAAARREAKAAFGDDHVLIEKYVEKPRHIEVQVFGDRFGNVVHLFERDCSAQRRHQKVIEEAPAPGMTPEVRAAMCEAAVTAAKAIGYAGAGTIEFIVDASEGPKQDRFWFMEMNTRLQVEHPVTEMVTGIDLVEWQLRVAAGEALPLSRDEIRLDGHAFEARLYAEDASKGFLPATGTLHHLKFPEAPLPGTRLRVETGVQEGDAISPYYDPMIAKLVAHGPDRAAALGALVAALESTEVAGSVTNLAFLAALAREPDFSAGEVDTGLIGRKQDALTKNPEPSPGILAAAVIAASGIHDRPRTSDPWSSLSGYAHFHPIARRVSLRYQDREISAHVAVEEGSPKVLVRDEVDGALGKMQHHLPSPGAGSSGGARIARWPGHITIFDGAIGYDFAVPDPLERADDADATADSMRAPMPGLVKLVRAACGDLVKKGQPLLVLEAMKMEHTIAAAHDGEIAEIAAEGAQVSEGAVLVRFAEI</sequence>
<dbReference type="SUPFAM" id="SSF56059">
    <property type="entry name" value="Glutathione synthetase ATP-binding domain-like"/>
    <property type="match status" value="1"/>
</dbReference>
<proteinExistence type="predicted"/>
<dbReference type="Pfam" id="PF00364">
    <property type="entry name" value="Biotin_lipoyl"/>
    <property type="match status" value="1"/>
</dbReference>
<dbReference type="SMART" id="SM00878">
    <property type="entry name" value="Biotin_carb_C"/>
    <property type="match status" value="1"/>
</dbReference>
<evidence type="ECO:0000259" key="9">
    <source>
        <dbReference type="PROSITE" id="PS50979"/>
    </source>
</evidence>
<comment type="cofactor">
    <cofactor evidence="1">
        <name>biotin</name>
        <dbReference type="ChEBI" id="CHEBI:57586"/>
    </cofactor>
</comment>
<organism evidence="10 11">
    <name type="scientific">Pseudaminobacter soli</name>
    <name type="common">ex Zhang et al. 2022</name>
    <dbReference type="NCBI Taxonomy" id="2831468"/>
    <lineage>
        <taxon>Bacteria</taxon>
        <taxon>Pseudomonadati</taxon>
        <taxon>Pseudomonadota</taxon>
        <taxon>Alphaproteobacteria</taxon>
        <taxon>Hyphomicrobiales</taxon>
        <taxon>Phyllobacteriaceae</taxon>
        <taxon>Pseudaminobacter</taxon>
    </lineage>
</organism>
<keyword evidence="2" id="KW-0436">Ligase</keyword>
<evidence type="ECO:0000313" key="11">
    <source>
        <dbReference type="Proteomes" id="UP000680348"/>
    </source>
</evidence>
<dbReference type="SUPFAM" id="SSF51230">
    <property type="entry name" value="Single hybrid motif"/>
    <property type="match status" value="1"/>
</dbReference>
<dbReference type="FunFam" id="3.30.1490.20:FF:000003">
    <property type="entry name" value="acetyl-CoA carboxylase isoform X1"/>
    <property type="match status" value="1"/>
</dbReference>
<comment type="caution">
    <text evidence="10">The sequence shown here is derived from an EMBL/GenBank/DDBJ whole genome shotgun (WGS) entry which is preliminary data.</text>
</comment>
<gene>
    <name evidence="10" type="ORF">KEU06_19280</name>
</gene>
<dbReference type="SUPFAM" id="SSF51246">
    <property type="entry name" value="Rudiment single hybrid motif"/>
    <property type="match status" value="1"/>
</dbReference>
<dbReference type="InterPro" id="IPR011764">
    <property type="entry name" value="Biotin_carboxylation_dom"/>
</dbReference>
<dbReference type="InterPro" id="IPR011053">
    <property type="entry name" value="Single_hybrid_motif"/>
</dbReference>
<dbReference type="CDD" id="cd06850">
    <property type="entry name" value="biotinyl_domain"/>
    <property type="match status" value="1"/>
</dbReference>
<dbReference type="InterPro" id="IPR001882">
    <property type="entry name" value="Biotin_BS"/>
</dbReference>
<dbReference type="AlphaFoldDB" id="A0A942E979"/>
<evidence type="ECO:0000259" key="8">
    <source>
        <dbReference type="PROSITE" id="PS50975"/>
    </source>
</evidence>
<evidence type="ECO:0000259" key="7">
    <source>
        <dbReference type="PROSITE" id="PS50968"/>
    </source>
</evidence>
<accession>A0A942E979</accession>
<name>A0A942E979_9HYPH</name>
<dbReference type="PROSITE" id="PS50979">
    <property type="entry name" value="BC"/>
    <property type="match status" value="1"/>
</dbReference>
<dbReference type="InterPro" id="IPR005482">
    <property type="entry name" value="Biotin_COase_C"/>
</dbReference>
<dbReference type="PROSITE" id="PS50975">
    <property type="entry name" value="ATP_GRASP"/>
    <property type="match status" value="1"/>
</dbReference>
<evidence type="ECO:0000313" key="10">
    <source>
        <dbReference type="EMBL" id="MBS3650757.1"/>
    </source>
</evidence>
<dbReference type="EMBL" id="JAGWCR010000010">
    <property type="protein sequence ID" value="MBS3650757.1"/>
    <property type="molecule type" value="Genomic_DNA"/>
</dbReference>
<evidence type="ECO:0000256" key="4">
    <source>
        <dbReference type="ARBA" id="ARBA00022840"/>
    </source>
</evidence>
<dbReference type="GO" id="GO:0005524">
    <property type="term" value="F:ATP binding"/>
    <property type="evidence" value="ECO:0007669"/>
    <property type="project" value="UniProtKB-UniRule"/>
</dbReference>
<dbReference type="FunFam" id="3.30.470.20:FF:000028">
    <property type="entry name" value="Methylcrotonoyl-CoA carboxylase subunit alpha, mitochondrial"/>
    <property type="match status" value="1"/>
</dbReference>
<dbReference type="RefSeq" id="WP_188256300.1">
    <property type="nucleotide sequence ID" value="NZ_JABVCF010000010.1"/>
</dbReference>
<dbReference type="PANTHER" id="PTHR18866:SF33">
    <property type="entry name" value="METHYLCROTONOYL-COA CARBOXYLASE SUBUNIT ALPHA, MITOCHONDRIAL-RELATED"/>
    <property type="match status" value="1"/>
</dbReference>
<keyword evidence="11" id="KW-1185">Reference proteome</keyword>
<dbReference type="SUPFAM" id="SSF52440">
    <property type="entry name" value="PreATP-grasp domain"/>
    <property type="match status" value="1"/>
</dbReference>
<evidence type="ECO:0000256" key="5">
    <source>
        <dbReference type="ARBA" id="ARBA00023267"/>
    </source>
</evidence>
<dbReference type="InterPro" id="IPR011054">
    <property type="entry name" value="Rudment_hybrid_motif"/>
</dbReference>
<dbReference type="Pfam" id="PF02786">
    <property type="entry name" value="CPSase_L_D2"/>
    <property type="match status" value="1"/>
</dbReference>
<protein>
    <submittedName>
        <fullName evidence="10">Acetyl/propionyl/methylcrotonyl-CoA carboxylase subunit alpha</fullName>
    </submittedName>
</protein>
<dbReference type="InterPro" id="IPR005479">
    <property type="entry name" value="CPAse_ATP-bd"/>
</dbReference>
<dbReference type="PROSITE" id="PS00188">
    <property type="entry name" value="BIOTIN"/>
    <property type="match status" value="1"/>
</dbReference>
<feature type="domain" description="Lipoyl-binding" evidence="7">
    <location>
        <begin position="583"/>
        <end position="658"/>
    </location>
</feature>
<dbReference type="InterPro" id="IPR005481">
    <property type="entry name" value="BC-like_N"/>
</dbReference>
<dbReference type="Pfam" id="PF02785">
    <property type="entry name" value="Biotin_carb_C"/>
    <property type="match status" value="1"/>
</dbReference>
<keyword evidence="3 6" id="KW-0547">Nucleotide-binding</keyword>
<dbReference type="InterPro" id="IPR011761">
    <property type="entry name" value="ATP-grasp"/>
</dbReference>
<dbReference type="InterPro" id="IPR000089">
    <property type="entry name" value="Biotin_lipoyl"/>
</dbReference>
<dbReference type="Proteomes" id="UP000680348">
    <property type="component" value="Unassembled WGS sequence"/>
</dbReference>
<dbReference type="Gene3D" id="3.30.470.20">
    <property type="entry name" value="ATP-grasp fold, B domain"/>
    <property type="match status" value="1"/>
</dbReference>
<dbReference type="Gene3D" id="2.40.50.100">
    <property type="match status" value="1"/>
</dbReference>
<evidence type="ECO:0000256" key="1">
    <source>
        <dbReference type="ARBA" id="ARBA00001953"/>
    </source>
</evidence>
<evidence type="ECO:0000256" key="6">
    <source>
        <dbReference type="PROSITE-ProRule" id="PRU00409"/>
    </source>
</evidence>
<dbReference type="GO" id="GO:0016874">
    <property type="term" value="F:ligase activity"/>
    <property type="evidence" value="ECO:0007669"/>
    <property type="project" value="UniProtKB-KW"/>
</dbReference>
<dbReference type="GO" id="GO:0046872">
    <property type="term" value="F:metal ion binding"/>
    <property type="evidence" value="ECO:0007669"/>
    <property type="project" value="InterPro"/>
</dbReference>
<evidence type="ECO:0000256" key="2">
    <source>
        <dbReference type="ARBA" id="ARBA00022598"/>
    </source>
</evidence>
<dbReference type="InterPro" id="IPR016185">
    <property type="entry name" value="PreATP-grasp_dom_sf"/>
</dbReference>
<dbReference type="PANTHER" id="PTHR18866">
    <property type="entry name" value="CARBOXYLASE:PYRUVATE/ACETYL-COA/PROPIONYL-COA CARBOXYLASE"/>
    <property type="match status" value="1"/>
</dbReference>
<keyword evidence="5" id="KW-0092">Biotin</keyword>
<evidence type="ECO:0000256" key="3">
    <source>
        <dbReference type="ARBA" id="ARBA00022741"/>
    </source>
</evidence>
<dbReference type="PROSITE" id="PS00867">
    <property type="entry name" value="CPSASE_2"/>
    <property type="match status" value="1"/>
</dbReference>
<feature type="domain" description="ATP-grasp" evidence="8">
    <location>
        <begin position="120"/>
        <end position="322"/>
    </location>
</feature>
<dbReference type="PROSITE" id="PS50968">
    <property type="entry name" value="BIOTINYL_LIPOYL"/>
    <property type="match status" value="1"/>
</dbReference>
<keyword evidence="4 6" id="KW-0067">ATP-binding</keyword>
<feature type="domain" description="Biotin carboxylation" evidence="9">
    <location>
        <begin position="1"/>
        <end position="455"/>
    </location>
</feature>